<evidence type="ECO:0000256" key="2">
    <source>
        <dbReference type="ARBA" id="ARBA00022692"/>
    </source>
</evidence>
<dbReference type="InterPro" id="IPR011701">
    <property type="entry name" value="MFS"/>
</dbReference>
<dbReference type="SUPFAM" id="SSF103473">
    <property type="entry name" value="MFS general substrate transporter"/>
    <property type="match status" value="1"/>
</dbReference>
<dbReference type="GO" id="GO:0022857">
    <property type="term" value="F:transmembrane transporter activity"/>
    <property type="evidence" value="ECO:0007669"/>
    <property type="project" value="InterPro"/>
</dbReference>
<dbReference type="GO" id="GO:0005886">
    <property type="term" value="C:plasma membrane"/>
    <property type="evidence" value="ECO:0007669"/>
    <property type="project" value="TreeGrafter"/>
</dbReference>
<dbReference type="Gene3D" id="1.20.1250.20">
    <property type="entry name" value="MFS general substrate transporter like domains"/>
    <property type="match status" value="1"/>
</dbReference>
<evidence type="ECO:0000256" key="6">
    <source>
        <dbReference type="SAM" id="Phobius"/>
    </source>
</evidence>
<keyword evidence="3 6" id="KW-1133">Transmembrane helix</keyword>
<evidence type="ECO:0008006" key="9">
    <source>
        <dbReference type="Google" id="ProtNLM"/>
    </source>
</evidence>
<protein>
    <recommendedName>
        <fullName evidence="9">Major facilitator superfamily (MFS) profile domain-containing protein</fullName>
    </recommendedName>
</protein>
<feature type="compositionally biased region" description="Polar residues" evidence="5">
    <location>
        <begin position="1"/>
        <end position="20"/>
    </location>
</feature>
<evidence type="ECO:0000313" key="8">
    <source>
        <dbReference type="Proteomes" id="UP000027920"/>
    </source>
</evidence>
<dbReference type="EMBL" id="AMGV01000003">
    <property type="protein sequence ID" value="KEF59162.1"/>
    <property type="molecule type" value="Genomic_DNA"/>
</dbReference>
<feature type="transmembrane region" description="Helical" evidence="6">
    <location>
        <begin position="85"/>
        <end position="105"/>
    </location>
</feature>
<keyword evidence="2 6" id="KW-0812">Transmembrane</keyword>
<feature type="transmembrane region" description="Helical" evidence="6">
    <location>
        <begin position="172"/>
        <end position="192"/>
    </location>
</feature>
<accession>A0A072PHD6</accession>
<evidence type="ECO:0000256" key="1">
    <source>
        <dbReference type="ARBA" id="ARBA00004141"/>
    </source>
</evidence>
<evidence type="ECO:0000256" key="5">
    <source>
        <dbReference type="SAM" id="MobiDB-lite"/>
    </source>
</evidence>
<comment type="subcellular location">
    <subcellularLocation>
        <location evidence="1">Membrane</location>
        <topology evidence="1">Multi-pass membrane protein</topology>
    </subcellularLocation>
</comment>
<gene>
    <name evidence="7" type="ORF">A1O9_04006</name>
</gene>
<dbReference type="OrthoDB" id="2587356at2759"/>
<evidence type="ECO:0000256" key="3">
    <source>
        <dbReference type="ARBA" id="ARBA00022989"/>
    </source>
</evidence>
<evidence type="ECO:0000256" key="4">
    <source>
        <dbReference type="ARBA" id="ARBA00023136"/>
    </source>
</evidence>
<name>A0A072PHD6_9EURO</name>
<feature type="transmembrane region" description="Helical" evidence="6">
    <location>
        <begin position="204"/>
        <end position="224"/>
    </location>
</feature>
<dbReference type="PANTHER" id="PTHR23501:SF195">
    <property type="entry name" value="PEP5"/>
    <property type="match status" value="1"/>
</dbReference>
<feature type="region of interest" description="Disordered" evidence="5">
    <location>
        <begin position="1"/>
        <end position="28"/>
    </location>
</feature>
<keyword evidence="8" id="KW-1185">Reference proteome</keyword>
<dbReference type="GeneID" id="25278939"/>
<proteinExistence type="predicted"/>
<dbReference type="InterPro" id="IPR036259">
    <property type="entry name" value="MFS_trans_sf"/>
</dbReference>
<feature type="transmembrane region" description="Helical" evidence="6">
    <location>
        <begin position="314"/>
        <end position="335"/>
    </location>
</feature>
<feature type="transmembrane region" description="Helical" evidence="6">
    <location>
        <begin position="46"/>
        <end position="64"/>
    </location>
</feature>
<comment type="caution">
    <text evidence="7">The sequence shown here is derived from an EMBL/GenBank/DDBJ whole genome shotgun (WGS) entry which is preliminary data.</text>
</comment>
<organism evidence="7 8">
    <name type="scientific">Exophiala aquamarina CBS 119918</name>
    <dbReference type="NCBI Taxonomy" id="1182545"/>
    <lineage>
        <taxon>Eukaryota</taxon>
        <taxon>Fungi</taxon>
        <taxon>Dikarya</taxon>
        <taxon>Ascomycota</taxon>
        <taxon>Pezizomycotina</taxon>
        <taxon>Eurotiomycetes</taxon>
        <taxon>Chaetothyriomycetidae</taxon>
        <taxon>Chaetothyriales</taxon>
        <taxon>Herpotrichiellaceae</taxon>
        <taxon>Exophiala</taxon>
    </lineage>
</organism>
<reference evidence="7 8" key="1">
    <citation type="submission" date="2013-03" db="EMBL/GenBank/DDBJ databases">
        <title>The Genome Sequence of Exophiala aquamarina CBS 119918.</title>
        <authorList>
            <consortium name="The Broad Institute Genomics Platform"/>
            <person name="Cuomo C."/>
            <person name="de Hoog S."/>
            <person name="Gorbushina A."/>
            <person name="Walker B."/>
            <person name="Young S.K."/>
            <person name="Zeng Q."/>
            <person name="Gargeya S."/>
            <person name="Fitzgerald M."/>
            <person name="Haas B."/>
            <person name="Abouelleil A."/>
            <person name="Allen A.W."/>
            <person name="Alvarado L."/>
            <person name="Arachchi H.M."/>
            <person name="Berlin A.M."/>
            <person name="Chapman S.B."/>
            <person name="Gainer-Dewar J."/>
            <person name="Goldberg J."/>
            <person name="Griggs A."/>
            <person name="Gujja S."/>
            <person name="Hansen M."/>
            <person name="Howarth C."/>
            <person name="Imamovic A."/>
            <person name="Ireland A."/>
            <person name="Larimer J."/>
            <person name="McCowan C."/>
            <person name="Murphy C."/>
            <person name="Pearson M."/>
            <person name="Poon T.W."/>
            <person name="Priest M."/>
            <person name="Roberts A."/>
            <person name="Saif S."/>
            <person name="Shea T."/>
            <person name="Sisk P."/>
            <person name="Sykes S."/>
            <person name="Wortman J."/>
            <person name="Nusbaum C."/>
            <person name="Birren B."/>
        </authorList>
    </citation>
    <scope>NUCLEOTIDE SEQUENCE [LARGE SCALE GENOMIC DNA]</scope>
    <source>
        <strain evidence="7 8">CBS 119918</strain>
    </source>
</reference>
<dbReference type="HOGENOM" id="CLU_000960_25_1_1"/>
<dbReference type="VEuPathDB" id="FungiDB:A1O9_04006"/>
<sequence>MSTNDTITSNKGLTENVTHNDPSESHHEKIDVEEQENVPHFHAKTWLVVFAVSLIYAAHVINLVGLGTHGRDIVAVIGGAQKSSWLIGVNVIMVVVFGPPFSQAADFWGRRWFLIVPTFCGGLGSIIMSRATSMDMALAGQCIVGVSYGAQPLLHAVASEVLTHRNRVAAQAAVNAGSGLGGVAGLLVGAALMGNGNPSGFRNYWYMTAAIYLVAAAVTVAFYTPPLRSLQTELPFKEKLNRLDWVGYALLGCGLVLFMMALFWAQNPYSWRDPHVLAPLLIGAVISAAFVTYEWKFKADGLVHHGLFSRDRNFAIALACIFCEGLVYFAANAFMPYQVEVLYETSKIGISLQ</sequence>
<dbReference type="RefSeq" id="XP_013261752.1">
    <property type="nucleotide sequence ID" value="XM_013406298.1"/>
</dbReference>
<feature type="transmembrane region" description="Helical" evidence="6">
    <location>
        <begin position="245"/>
        <end position="264"/>
    </location>
</feature>
<dbReference type="Pfam" id="PF07690">
    <property type="entry name" value="MFS_1"/>
    <property type="match status" value="1"/>
</dbReference>
<feature type="transmembrane region" description="Helical" evidence="6">
    <location>
        <begin position="111"/>
        <end position="128"/>
    </location>
</feature>
<evidence type="ECO:0000313" key="7">
    <source>
        <dbReference type="EMBL" id="KEF59162.1"/>
    </source>
</evidence>
<dbReference type="Proteomes" id="UP000027920">
    <property type="component" value="Unassembled WGS sequence"/>
</dbReference>
<dbReference type="PANTHER" id="PTHR23501">
    <property type="entry name" value="MAJOR FACILITATOR SUPERFAMILY"/>
    <property type="match status" value="1"/>
</dbReference>
<dbReference type="AlphaFoldDB" id="A0A072PHD6"/>
<feature type="transmembrane region" description="Helical" evidence="6">
    <location>
        <begin position="276"/>
        <end position="293"/>
    </location>
</feature>
<keyword evidence="4 6" id="KW-0472">Membrane</keyword>